<evidence type="ECO:0000313" key="2">
    <source>
        <dbReference type="Proteomes" id="UP000769156"/>
    </source>
</evidence>
<comment type="caution">
    <text evidence="1">The sequence shown here is derived from an EMBL/GenBank/DDBJ whole genome shotgun (WGS) entry which is preliminary data.</text>
</comment>
<proteinExistence type="predicted"/>
<reference evidence="1" key="2">
    <citation type="submission" date="2021-09" db="EMBL/GenBank/DDBJ databases">
        <authorList>
            <person name="Gilroy R."/>
        </authorList>
    </citation>
    <scope>NUCLEOTIDE SEQUENCE</scope>
    <source>
        <strain evidence="1">ChiSjej5B23-16112</strain>
    </source>
</reference>
<organism evidence="1 2">
    <name type="scientific">Lachnoclostridium phocaeense</name>
    <dbReference type="NCBI Taxonomy" id="1871021"/>
    <lineage>
        <taxon>Bacteria</taxon>
        <taxon>Bacillati</taxon>
        <taxon>Bacillota</taxon>
        <taxon>Clostridia</taxon>
        <taxon>Lachnospirales</taxon>
        <taxon>Lachnospiraceae</taxon>
    </lineage>
</organism>
<evidence type="ECO:0000313" key="1">
    <source>
        <dbReference type="EMBL" id="HJF94292.1"/>
    </source>
</evidence>
<gene>
    <name evidence="1" type="ORF">K8V82_05810</name>
</gene>
<sequence>MGRYYRLTKKISDEMAQEILRELQELENVKSVSFSEDLSLLKVETKNGLFPEVMNRAVNICRRIGGGCDLSFAGFAYAGA</sequence>
<accession>A0A921I1V9</accession>
<dbReference type="RefSeq" id="WP_076777298.1">
    <property type="nucleotide sequence ID" value="NZ_CALKQL010000029.1"/>
</dbReference>
<protein>
    <submittedName>
        <fullName evidence="1">Uncharacterized protein</fullName>
    </submittedName>
</protein>
<dbReference type="OrthoDB" id="1912334at2"/>
<dbReference type="Proteomes" id="UP000769156">
    <property type="component" value="Unassembled WGS sequence"/>
</dbReference>
<dbReference type="AlphaFoldDB" id="A0A921I1V9"/>
<reference evidence="1" key="1">
    <citation type="journal article" date="2021" name="PeerJ">
        <title>Extensive microbial diversity within the chicken gut microbiome revealed by metagenomics and culture.</title>
        <authorList>
            <person name="Gilroy R."/>
            <person name="Ravi A."/>
            <person name="Getino M."/>
            <person name="Pursley I."/>
            <person name="Horton D.L."/>
            <person name="Alikhan N.F."/>
            <person name="Baker D."/>
            <person name="Gharbi K."/>
            <person name="Hall N."/>
            <person name="Watson M."/>
            <person name="Adriaenssens E.M."/>
            <person name="Foster-Nyarko E."/>
            <person name="Jarju S."/>
            <person name="Secka A."/>
            <person name="Antonio M."/>
            <person name="Oren A."/>
            <person name="Chaudhuri R.R."/>
            <person name="La Ragione R."/>
            <person name="Hildebrand F."/>
            <person name="Pallen M.J."/>
        </authorList>
    </citation>
    <scope>NUCLEOTIDE SEQUENCE</scope>
    <source>
        <strain evidence="1">ChiSjej5B23-16112</strain>
    </source>
</reference>
<dbReference type="EMBL" id="DYVY01000095">
    <property type="protein sequence ID" value="HJF94292.1"/>
    <property type="molecule type" value="Genomic_DNA"/>
</dbReference>
<name>A0A921I1V9_9FIRM</name>